<sequence>MGKCDGYEFDFFLQIRRRDSHTYPKPDPLPSPEASGCKNRQKRAKKREPNRLRQKSWHNHTTLPEAWHLDTNLGAVVLDQLCPSSTLLHTGDIVADSARISLLFIDPIAKIHPCWSSIYPLKPQILG</sequence>
<name>A0A2P5A5W6_TREOI</name>
<proteinExistence type="predicted"/>
<dbReference type="EMBL" id="JXTC01001210">
    <property type="protein sequence ID" value="PON31899.1"/>
    <property type="molecule type" value="Genomic_DNA"/>
</dbReference>
<keyword evidence="3" id="KW-1185">Reference proteome</keyword>
<gene>
    <name evidence="2" type="ORF">TorRG33x02_357140</name>
</gene>
<organism evidence="2 3">
    <name type="scientific">Trema orientale</name>
    <name type="common">Charcoal tree</name>
    <name type="synonym">Celtis orientalis</name>
    <dbReference type="NCBI Taxonomy" id="63057"/>
    <lineage>
        <taxon>Eukaryota</taxon>
        <taxon>Viridiplantae</taxon>
        <taxon>Streptophyta</taxon>
        <taxon>Embryophyta</taxon>
        <taxon>Tracheophyta</taxon>
        <taxon>Spermatophyta</taxon>
        <taxon>Magnoliopsida</taxon>
        <taxon>eudicotyledons</taxon>
        <taxon>Gunneridae</taxon>
        <taxon>Pentapetalae</taxon>
        <taxon>rosids</taxon>
        <taxon>fabids</taxon>
        <taxon>Rosales</taxon>
        <taxon>Cannabaceae</taxon>
        <taxon>Trema</taxon>
    </lineage>
</organism>
<evidence type="ECO:0000256" key="1">
    <source>
        <dbReference type="SAM" id="MobiDB-lite"/>
    </source>
</evidence>
<evidence type="ECO:0000313" key="3">
    <source>
        <dbReference type="Proteomes" id="UP000237000"/>
    </source>
</evidence>
<reference evidence="3" key="1">
    <citation type="submission" date="2016-06" db="EMBL/GenBank/DDBJ databases">
        <title>Parallel loss of symbiosis genes in relatives of nitrogen-fixing non-legume Parasponia.</title>
        <authorList>
            <person name="Van Velzen R."/>
            <person name="Holmer R."/>
            <person name="Bu F."/>
            <person name="Rutten L."/>
            <person name="Van Zeijl A."/>
            <person name="Liu W."/>
            <person name="Santuari L."/>
            <person name="Cao Q."/>
            <person name="Sharma T."/>
            <person name="Shen D."/>
            <person name="Roswanjaya Y."/>
            <person name="Wardhani T."/>
            <person name="Kalhor M.S."/>
            <person name="Jansen J."/>
            <person name="Van den Hoogen J."/>
            <person name="Gungor B."/>
            <person name="Hartog M."/>
            <person name="Hontelez J."/>
            <person name="Verver J."/>
            <person name="Yang W.-C."/>
            <person name="Schijlen E."/>
            <person name="Repin R."/>
            <person name="Schilthuizen M."/>
            <person name="Schranz E."/>
            <person name="Heidstra R."/>
            <person name="Miyata K."/>
            <person name="Fedorova E."/>
            <person name="Kohlen W."/>
            <person name="Bisseling T."/>
            <person name="Smit S."/>
            <person name="Geurts R."/>
        </authorList>
    </citation>
    <scope>NUCLEOTIDE SEQUENCE [LARGE SCALE GENOMIC DNA]</scope>
    <source>
        <strain evidence="3">cv. RG33-2</strain>
    </source>
</reference>
<protein>
    <submittedName>
        <fullName evidence="2">Uncharacterized protein</fullName>
    </submittedName>
</protein>
<dbReference type="InParanoid" id="A0A2P5A5W6"/>
<feature type="compositionally biased region" description="Basic residues" evidence="1">
    <location>
        <begin position="39"/>
        <end position="58"/>
    </location>
</feature>
<dbReference type="Proteomes" id="UP000237000">
    <property type="component" value="Unassembled WGS sequence"/>
</dbReference>
<accession>A0A2P5A5W6</accession>
<dbReference type="AlphaFoldDB" id="A0A2P5A5W6"/>
<feature type="region of interest" description="Disordered" evidence="1">
    <location>
        <begin position="19"/>
        <end position="59"/>
    </location>
</feature>
<comment type="caution">
    <text evidence="2">The sequence shown here is derived from an EMBL/GenBank/DDBJ whole genome shotgun (WGS) entry which is preliminary data.</text>
</comment>
<evidence type="ECO:0000313" key="2">
    <source>
        <dbReference type="EMBL" id="PON31899.1"/>
    </source>
</evidence>